<evidence type="ECO:0000313" key="3">
    <source>
        <dbReference type="EMBL" id="KAF2277673.1"/>
    </source>
</evidence>
<dbReference type="Proteomes" id="UP000800097">
    <property type="component" value="Unassembled WGS sequence"/>
</dbReference>
<proteinExistence type="predicted"/>
<dbReference type="OrthoDB" id="5397502at2759"/>
<sequence>MPLNRPLSYFISLLAYTRVAQSQTIQAQCGNADRSSIISDALFNSAEVSSKVLPALRDTICPFDHESYCALYPQCTFSTFITENGQEVQITINKTEDISPGNNGQLKPCNDVMNQIFSQCITGSQPKTSGTARHENIIYSISFSALPALEGQDNQFQSIFISPEGSEDIVAALPPEFQSLASDIEETKPTATEAPQPPPPAPTPQCETDCLELRNKVTAKADSNGNICTGSGDFTTTGHASDKNSDWFRIDNQNNCYLTVAKSAEVLGHSGEYCFSVNDLNNFISREAAQCSQDPFFKQISNDPLPGQNRFSGVGMACLADGNNADKCGEGIL</sequence>
<name>A0A6A6JNH3_WESOR</name>
<evidence type="ECO:0000256" key="1">
    <source>
        <dbReference type="SAM" id="MobiDB-lite"/>
    </source>
</evidence>
<accession>A0A6A6JNH3</accession>
<dbReference type="RefSeq" id="XP_033655212.1">
    <property type="nucleotide sequence ID" value="XM_033800839.1"/>
</dbReference>
<keyword evidence="2" id="KW-0732">Signal</keyword>
<dbReference type="AlphaFoldDB" id="A0A6A6JNH3"/>
<evidence type="ECO:0000256" key="2">
    <source>
        <dbReference type="SAM" id="SignalP"/>
    </source>
</evidence>
<feature type="signal peptide" evidence="2">
    <location>
        <begin position="1"/>
        <end position="22"/>
    </location>
</feature>
<evidence type="ECO:0000313" key="4">
    <source>
        <dbReference type="Proteomes" id="UP000800097"/>
    </source>
</evidence>
<keyword evidence="4" id="KW-1185">Reference proteome</keyword>
<dbReference type="GeneID" id="54554014"/>
<feature type="chain" id="PRO_5025431127" description="Ecp2 effector protein domain-containing protein" evidence="2">
    <location>
        <begin position="23"/>
        <end position="333"/>
    </location>
</feature>
<reference evidence="3" key="1">
    <citation type="journal article" date="2020" name="Stud. Mycol.">
        <title>101 Dothideomycetes genomes: a test case for predicting lifestyles and emergence of pathogens.</title>
        <authorList>
            <person name="Haridas S."/>
            <person name="Albert R."/>
            <person name="Binder M."/>
            <person name="Bloem J."/>
            <person name="Labutti K."/>
            <person name="Salamov A."/>
            <person name="Andreopoulos B."/>
            <person name="Baker S."/>
            <person name="Barry K."/>
            <person name="Bills G."/>
            <person name="Bluhm B."/>
            <person name="Cannon C."/>
            <person name="Castanera R."/>
            <person name="Culley D."/>
            <person name="Daum C."/>
            <person name="Ezra D."/>
            <person name="Gonzalez J."/>
            <person name="Henrissat B."/>
            <person name="Kuo A."/>
            <person name="Liang C."/>
            <person name="Lipzen A."/>
            <person name="Lutzoni F."/>
            <person name="Magnuson J."/>
            <person name="Mondo S."/>
            <person name="Nolan M."/>
            <person name="Ohm R."/>
            <person name="Pangilinan J."/>
            <person name="Park H.-J."/>
            <person name="Ramirez L."/>
            <person name="Alfaro M."/>
            <person name="Sun H."/>
            <person name="Tritt A."/>
            <person name="Yoshinaga Y."/>
            <person name="Zwiers L.-H."/>
            <person name="Turgeon B."/>
            <person name="Goodwin S."/>
            <person name="Spatafora J."/>
            <person name="Crous P."/>
            <person name="Grigoriev I."/>
        </authorList>
    </citation>
    <scope>NUCLEOTIDE SEQUENCE</scope>
    <source>
        <strain evidence="3">CBS 379.55</strain>
    </source>
</reference>
<organism evidence="3 4">
    <name type="scientific">Westerdykella ornata</name>
    <dbReference type="NCBI Taxonomy" id="318751"/>
    <lineage>
        <taxon>Eukaryota</taxon>
        <taxon>Fungi</taxon>
        <taxon>Dikarya</taxon>
        <taxon>Ascomycota</taxon>
        <taxon>Pezizomycotina</taxon>
        <taxon>Dothideomycetes</taxon>
        <taxon>Pleosporomycetidae</taxon>
        <taxon>Pleosporales</taxon>
        <taxon>Sporormiaceae</taxon>
        <taxon>Westerdykella</taxon>
    </lineage>
</organism>
<gene>
    <name evidence="3" type="ORF">EI97DRAFT_457658</name>
</gene>
<feature type="region of interest" description="Disordered" evidence="1">
    <location>
        <begin position="186"/>
        <end position="206"/>
    </location>
</feature>
<evidence type="ECO:0008006" key="5">
    <source>
        <dbReference type="Google" id="ProtNLM"/>
    </source>
</evidence>
<dbReference type="EMBL" id="ML986490">
    <property type="protein sequence ID" value="KAF2277673.1"/>
    <property type="molecule type" value="Genomic_DNA"/>
</dbReference>
<protein>
    <recommendedName>
        <fullName evidence="5">Ecp2 effector protein domain-containing protein</fullName>
    </recommendedName>
</protein>